<organism evidence="3 4">
    <name type="scientific">Hymenobacter luteus</name>
    <dbReference type="NCBI Taxonomy" id="1411122"/>
    <lineage>
        <taxon>Bacteria</taxon>
        <taxon>Pseudomonadati</taxon>
        <taxon>Bacteroidota</taxon>
        <taxon>Cytophagia</taxon>
        <taxon>Cytophagales</taxon>
        <taxon>Hymenobacteraceae</taxon>
        <taxon>Hymenobacter</taxon>
    </lineage>
</organism>
<reference evidence="3 4" key="1">
    <citation type="submission" date="2020-08" db="EMBL/GenBank/DDBJ databases">
        <title>Genomic Encyclopedia of Type Strains, Phase IV (KMG-IV): sequencing the most valuable type-strain genomes for metagenomic binning, comparative biology and taxonomic classification.</title>
        <authorList>
            <person name="Goeker M."/>
        </authorList>
    </citation>
    <scope>NUCLEOTIDE SEQUENCE [LARGE SCALE GENOMIC DNA]</scope>
    <source>
        <strain evidence="3 4">DSM 26718</strain>
    </source>
</reference>
<evidence type="ECO:0000313" key="3">
    <source>
        <dbReference type="EMBL" id="MBB6057800.1"/>
    </source>
</evidence>
<dbReference type="AlphaFoldDB" id="A0A7W9WAX7"/>
<feature type="transmembrane region" description="Helical" evidence="1">
    <location>
        <begin position="92"/>
        <end position="110"/>
    </location>
</feature>
<evidence type="ECO:0000313" key="4">
    <source>
        <dbReference type="Proteomes" id="UP000532746"/>
    </source>
</evidence>
<dbReference type="Pfam" id="PF03779">
    <property type="entry name" value="SPW"/>
    <property type="match status" value="1"/>
</dbReference>
<name>A0A7W9WAX7_9BACT</name>
<protein>
    <recommendedName>
        <fullName evidence="2">SPW repeat-containing integral membrane domain-containing protein</fullName>
    </recommendedName>
</protein>
<feature type="domain" description="SPW repeat-containing integral membrane" evidence="2">
    <location>
        <begin position="10"/>
        <end position="104"/>
    </location>
</feature>
<keyword evidence="4" id="KW-1185">Reference proteome</keyword>
<sequence>MKVILPRMHGMLDYGTIAIFALAPTLFNFAGPYATACYVLAAGYLLITLMTDFPMGIMRMIPFPMHGGLELVSGLALLAAPFIFGFNDDNTLARNFFMIMGVAFLGSWMLTDWRADTHTANNMNARGHKNMAPQH</sequence>
<dbReference type="Proteomes" id="UP000532746">
    <property type="component" value="Unassembled WGS sequence"/>
</dbReference>
<keyword evidence="1" id="KW-0472">Membrane</keyword>
<proteinExistence type="predicted"/>
<dbReference type="InterPro" id="IPR005530">
    <property type="entry name" value="SPW"/>
</dbReference>
<gene>
    <name evidence="3" type="ORF">HNQ93_000630</name>
</gene>
<dbReference type="EMBL" id="JACHGG010000001">
    <property type="protein sequence ID" value="MBB6057800.1"/>
    <property type="molecule type" value="Genomic_DNA"/>
</dbReference>
<accession>A0A7W9WAX7</accession>
<feature type="transmembrane region" description="Helical" evidence="1">
    <location>
        <begin position="36"/>
        <end position="55"/>
    </location>
</feature>
<feature type="transmembrane region" description="Helical" evidence="1">
    <location>
        <begin position="67"/>
        <end position="86"/>
    </location>
</feature>
<evidence type="ECO:0000259" key="2">
    <source>
        <dbReference type="Pfam" id="PF03779"/>
    </source>
</evidence>
<comment type="caution">
    <text evidence="3">The sequence shown here is derived from an EMBL/GenBank/DDBJ whole genome shotgun (WGS) entry which is preliminary data.</text>
</comment>
<evidence type="ECO:0000256" key="1">
    <source>
        <dbReference type="SAM" id="Phobius"/>
    </source>
</evidence>
<keyword evidence="1" id="KW-0812">Transmembrane</keyword>
<dbReference type="RefSeq" id="WP_183402002.1">
    <property type="nucleotide sequence ID" value="NZ_JACHGG010000001.1"/>
</dbReference>
<keyword evidence="1" id="KW-1133">Transmembrane helix</keyword>